<feature type="domain" description="YtkA-like" evidence="1">
    <location>
        <begin position="34"/>
        <end position="117"/>
    </location>
</feature>
<dbReference type="EMBL" id="BJXX01000062">
    <property type="protein sequence ID" value="GEN34051.1"/>
    <property type="molecule type" value="Genomic_DNA"/>
</dbReference>
<dbReference type="Pfam" id="PF13115">
    <property type="entry name" value="YtkA"/>
    <property type="match status" value="1"/>
</dbReference>
<organism evidence="2 3">
    <name type="scientific">Aneurinibacillus danicus</name>
    <dbReference type="NCBI Taxonomy" id="267746"/>
    <lineage>
        <taxon>Bacteria</taxon>
        <taxon>Bacillati</taxon>
        <taxon>Bacillota</taxon>
        <taxon>Bacilli</taxon>
        <taxon>Bacillales</taxon>
        <taxon>Paenibacillaceae</taxon>
        <taxon>Aneurinibacillus group</taxon>
        <taxon>Aneurinibacillus</taxon>
    </lineage>
</organism>
<dbReference type="Gene3D" id="2.60.40.10">
    <property type="entry name" value="Immunoglobulins"/>
    <property type="match status" value="1"/>
</dbReference>
<evidence type="ECO:0000313" key="2">
    <source>
        <dbReference type="EMBL" id="GEN34051.1"/>
    </source>
</evidence>
<reference evidence="2 3" key="1">
    <citation type="submission" date="2019-07" db="EMBL/GenBank/DDBJ databases">
        <title>Whole genome shotgun sequence of Aneurinibacillus danicus NBRC 102444.</title>
        <authorList>
            <person name="Hosoyama A."/>
            <person name="Uohara A."/>
            <person name="Ohji S."/>
            <person name="Ichikawa N."/>
        </authorList>
    </citation>
    <scope>NUCLEOTIDE SEQUENCE [LARGE SCALE GENOMIC DNA]</scope>
    <source>
        <strain evidence="2 3">NBRC 102444</strain>
    </source>
</reference>
<dbReference type="InterPro" id="IPR032693">
    <property type="entry name" value="YtkA-like_dom"/>
</dbReference>
<comment type="caution">
    <text evidence="2">The sequence shown here is derived from an EMBL/GenBank/DDBJ whole genome shotgun (WGS) entry which is preliminary data.</text>
</comment>
<gene>
    <name evidence="2" type="ORF">ADA01nite_15110</name>
</gene>
<protein>
    <recommendedName>
        <fullName evidence="1">YtkA-like domain-containing protein</fullName>
    </recommendedName>
</protein>
<dbReference type="InterPro" id="IPR013783">
    <property type="entry name" value="Ig-like_fold"/>
</dbReference>
<evidence type="ECO:0000259" key="1">
    <source>
        <dbReference type="Pfam" id="PF13115"/>
    </source>
</evidence>
<keyword evidence="3" id="KW-1185">Reference proteome</keyword>
<evidence type="ECO:0000313" key="3">
    <source>
        <dbReference type="Proteomes" id="UP000321157"/>
    </source>
</evidence>
<dbReference type="RefSeq" id="WP_170230190.1">
    <property type="nucleotide sequence ID" value="NZ_BJXX01000062.1"/>
</dbReference>
<proteinExistence type="predicted"/>
<name>A0A511V7C7_9BACL</name>
<sequence>MRRYPQIIIGCFVLLLAFYLGGCGNEKQNGERKVPEKLQVQFVAEPQSPQPEEETTFSVTVTQGGEKVNDADDVKFEIWREGQKEKHTMVPAEKSGEGVYSAKQKFDKPGTYYVMYHIDARGLHSMTNHKIEVKDKKK</sequence>
<dbReference type="Proteomes" id="UP000321157">
    <property type="component" value="Unassembled WGS sequence"/>
</dbReference>
<dbReference type="AlphaFoldDB" id="A0A511V7C7"/>
<accession>A0A511V7C7</accession>